<reference evidence="1" key="3">
    <citation type="journal article" date="2017" name="Nature">
        <title>Genome sequence of the progenitor of the wheat D genome Aegilops tauschii.</title>
        <authorList>
            <person name="Luo M.C."/>
            <person name="Gu Y.Q."/>
            <person name="Puiu D."/>
            <person name="Wang H."/>
            <person name="Twardziok S.O."/>
            <person name="Deal K.R."/>
            <person name="Huo N."/>
            <person name="Zhu T."/>
            <person name="Wang L."/>
            <person name="Wang Y."/>
            <person name="McGuire P.E."/>
            <person name="Liu S."/>
            <person name="Long H."/>
            <person name="Ramasamy R.K."/>
            <person name="Rodriguez J.C."/>
            <person name="Van S.L."/>
            <person name="Yuan L."/>
            <person name="Wang Z."/>
            <person name="Xia Z."/>
            <person name="Xiao L."/>
            <person name="Anderson O.D."/>
            <person name="Ouyang S."/>
            <person name="Liang Y."/>
            <person name="Zimin A.V."/>
            <person name="Pertea G."/>
            <person name="Qi P."/>
            <person name="Bennetzen J.L."/>
            <person name="Dai X."/>
            <person name="Dawson M.W."/>
            <person name="Muller H.G."/>
            <person name="Kugler K."/>
            <person name="Rivarola-Duarte L."/>
            <person name="Spannagl M."/>
            <person name="Mayer K.F.X."/>
            <person name="Lu F.H."/>
            <person name="Bevan M.W."/>
            <person name="Leroy P."/>
            <person name="Li P."/>
            <person name="You F.M."/>
            <person name="Sun Q."/>
            <person name="Liu Z."/>
            <person name="Lyons E."/>
            <person name="Wicker T."/>
            <person name="Salzberg S.L."/>
            <person name="Devos K.M."/>
            <person name="Dvorak J."/>
        </authorList>
    </citation>
    <scope>NUCLEOTIDE SEQUENCE [LARGE SCALE GENOMIC DNA]</scope>
    <source>
        <strain evidence="1">cv. AL8/78</strain>
    </source>
</reference>
<evidence type="ECO:0008006" key="3">
    <source>
        <dbReference type="Google" id="ProtNLM"/>
    </source>
</evidence>
<accession>A0A453CTY5</accession>
<dbReference type="Proteomes" id="UP000015105">
    <property type="component" value="Chromosome 2D"/>
</dbReference>
<reference evidence="1" key="4">
    <citation type="submission" date="2019-03" db="UniProtKB">
        <authorList>
            <consortium name="EnsemblPlants"/>
        </authorList>
    </citation>
    <scope>IDENTIFICATION</scope>
</reference>
<keyword evidence="2" id="KW-1185">Reference proteome</keyword>
<organism evidence="1 2">
    <name type="scientific">Aegilops tauschii subsp. strangulata</name>
    <name type="common">Goatgrass</name>
    <dbReference type="NCBI Taxonomy" id="200361"/>
    <lineage>
        <taxon>Eukaryota</taxon>
        <taxon>Viridiplantae</taxon>
        <taxon>Streptophyta</taxon>
        <taxon>Embryophyta</taxon>
        <taxon>Tracheophyta</taxon>
        <taxon>Spermatophyta</taxon>
        <taxon>Magnoliopsida</taxon>
        <taxon>Liliopsida</taxon>
        <taxon>Poales</taxon>
        <taxon>Poaceae</taxon>
        <taxon>BOP clade</taxon>
        <taxon>Pooideae</taxon>
        <taxon>Triticodae</taxon>
        <taxon>Triticeae</taxon>
        <taxon>Triticinae</taxon>
        <taxon>Aegilops</taxon>
    </lineage>
</organism>
<evidence type="ECO:0000313" key="2">
    <source>
        <dbReference type="Proteomes" id="UP000015105"/>
    </source>
</evidence>
<sequence>MRFFPDLLVFISFPKQHVVQGTTFVLQKSADPRQMLLSAISAGTGVKEAIDDLTSSKKGVVVDMNTLAGEWQLLWASQSESGGGSWSSVASAGLKDFQTIKEDGQLKNLVNPFPGVSLSARGNICKTGNNTFGVSMNEGVTQVGGVQFPLETGGEFVMEILYIDNKIRISSLNQHKLVHLRIVNKT</sequence>
<proteinExistence type="predicted"/>
<reference evidence="1" key="5">
    <citation type="journal article" date="2021" name="G3 (Bethesda)">
        <title>Aegilops tauschii genome assembly Aet v5.0 features greater sequence contiguity and improved annotation.</title>
        <authorList>
            <person name="Wang L."/>
            <person name="Zhu T."/>
            <person name="Rodriguez J.C."/>
            <person name="Deal K.R."/>
            <person name="Dubcovsky J."/>
            <person name="McGuire P.E."/>
            <person name="Lux T."/>
            <person name="Spannagl M."/>
            <person name="Mayer K.F.X."/>
            <person name="Baldrich P."/>
            <person name="Meyers B.C."/>
            <person name="Huo N."/>
            <person name="Gu Y.Q."/>
            <person name="Zhou H."/>
            <person name="Devos K.M."/>
            <person name="Bennetzen J.L."/>
            <person name="Unver T."/>
            <person name="Budak H."/>
            <person name="Gulick P.J."/>
            <person name="Galiba G."/>
            <person name="Kalapos B."/>
            <person name="Nelson D.R."/>
            <person name="Li P."/>
            <person name="You F.M."/>
            <person name="Luo M.C."/>
            <person name="Dvorak J."/>
        </authorList>
    </citation>
    <scope>NUCLEOTIDE SEQUENCE [LARGE SCALE GENOMIC DNA]</scope>
    <source>
        <strain evidence="1">cv. AL8/78</strain>
    </source>
</reference>
<reference evidence="2" key="1">
    <citation type="journal article" date="2014" name="Science">
        <title>Ancient hybridizations among the ancestral genomes of bread wheat.</title>
        <authorList>
            <consortium name="International Wheat Genome Sequencing Consortium,"/>
            <person name="Marcussen T."/>
            <person name="Sandve S.R."/>
            <person name="Heier L."/>
            <person name="Spannagl M."/>
            <person name="Pfeifer M."/>
            <person name="Jakobsen K.S."/>
            <person name="Wulff B.B."/>
            <person name="Steuernagel B."/>
            <person name="Mayer K.F."/>
            <person name="Olsen O.A."/>
        </authorList>
    </citation>
    <scope>NUCLEOTIDE SEQUENCE [LARGE SCALE GENOMIC DNA]</scope>
    <source>
        <strain evidence="2">cv. AL8/78</strain>
    </source>
</reference>
<reference evidence="2" key="2">
    <citation type="journal article" date="2017" name="Nat. Plants">
        <title>The Aegilops tauschii genome reveals multiple impacts of transposons.</title>
        <authorList>
            <person name="Zhao G."/>
            <person name="Zou C."/>
            <person name="Li K."/>
            <person name="Wang K."/>
            <person name="Li T."/>
            <person name="Gao L."/>
            <person name="Zhang X."/>
            <person name="Wang H."/>
            <person name="Yang Z."/>
            <person name="Liu X."/>
            <person name="Jiang W."/>
            <person name="Mao L."/>
            <person name="Kong X."/>
            <person name="Jiao Y."/>
            <person name="Jia J."/>
        </authorList>
    </citation>
    <scope>NUCLEOTIDE SEQUENCE [LARGE SCALE GENOMIC DNA]</scope>
    <source>
        <strain evidence="2">cv. AL8/78</strain>
    </source>
</reference>
<dbReference type="Gramene" id="AET2Gv20960000.22">
    <property type="protein sequence ID" value="AET2Gv20960000.22"/>
    <property type="gene ID" value="AET2Gv20960000"/>
</dbReference>
<dbReference type="EnsemblPlants" id="AET2Gv20960000.22">
    <property type="protein sequence ID" value="AET2Gv20960000.22"/>
    <property type="gene ID" value="AET2Gv20960000"/>
</dbReference>
<dbReference type="AlphaFoldDB" id="A0A453CTY5"/>
<name>A0A453CTY5_AEGTS</name>
<protein>
    <recommendedName>
        <fullName evidence="3">Plastid lipid-associated protein/fibrillin conserved domain-containing protein</fullName>
    </recommendedName>
</protein>
<evidence type="ECO:0000313" key="1">
    <source>
        <dbReference type="EnsemblPlants" id="AET2Gv20960000.22"/>
    </source>
</evidence>